<gene>
    <name evidence="2" type="ORF">F8568_010545</name>
</gene>
<dbReference type="EMBL" id="WBMS02000006">
    <property type="protein sequence ID" value="MWA00810.1"/>
    <property type="molecule type" value="Genomic_DNA"/>
</dbReference>
<feature type="domain" description="RNA ligase" evidence="1">
    <location>
        <begin position="45"/>
        <end position="239"/>
    </location>
</feature>
<protein>
    <recommendedName>
        <fullName evidence="1">RNA ligase domain-containing protein</fullName>
    </recommendedName>
</protein>
<proteinExistence type="predicted"/>
<dbReference type="AlphaFoldDB" id="A0A6I4M744"/>
<evidence type="ECO:0000313" key="3">
    <source>
        <dbReference type="Proteomes" id="UP000462055"/>
    </source>
</evidence>
<name>A0A6I4M744_9ACTN</name>
<dbReference type="Pfam" id="PF09414">
    <property type="entry name" value="RNA_ligase"/>
    <property type="match status" value="1"/>
</dbReference>
<sequence length="342" mass="35993">MGVGEAARQSAPAGQRGVRARNGGQAVWYPKIPQRFGDGSLPGGSWVAEEKVHGAHLALVSNGRTARAAGRRGLLDEDRLEAFFGVTRLWPVLATAAAAAARAAGQDVILYGELAGGGYPHPQVPPVEDIGPVQTGVWYSPDLVWLAFDGTVGTSSGPRWMSRAELAELVASVGLECVPLVGQGHRRKLRELTVDFPTLVPGALGLPELPGNRAEGYVLKPAGSWDTSERGPRPVVKVKHPDFAEDARYNGARPFVPPPGGVTGVPAWLLAAAVERLTPPRVDAARSKLGPAAETAELAAEVVADLLADLEDDLGGLPEPDRQRLDAALTPAARMLATLQDR</sequence>
<organism evidence="2 3">
    <name type="scientific">Actinomadura physcomitrii</name>
    <dbReference type="NCBI Taxonomy" id="2650748"/>
    <lineage>
        <taxon>Bacteria</taxon>
        <taxon>Bacillati</taxon>
        <taxon>Actinomycetota</taxon>
        <taxon>Actinomycetes</taxon>
        <taxon>Streptosporangiales</taxon>
        <taxon>Thermomonosporaceae</taxon>
        <taxon>Actinomadura</taxon>
    </lineage>
</organism>
<evidence type="ECO:0000259" key="1">
    <source>
        <dbReference type="Pfam" id="PF09414"/>
    </source>
</evidence>
<comment type="caution">
    <text evidence="2">The sequence shown here is derived from an EMBL/GenBank/DDBJ whole genome shotgun (WGS) entry which is preliminary data.</text>
</comment>
<evidence type="ECO:0000313" key="2">
    <source>
        <dbReference type="EMBL" id="MWA00810.1"/>
    </source>
</evidence>
<dbReference type="Gene3D" id="3.30.470.30">
    <property type="entry name" value="DNA ligase/mRNA capping enzyme"/>
    <property type="match status" value="1"/>
</dbReference>
<dbReference type="Proteomes" id="UP000462055">
    <property type="component" value="Unassembled WGS sequence"/>
</dbReference>
<keyword evidence="3" id="KW-1185">Reference proteome</keyword>
<dbReference type="InterPro" id="IPR021122">
    <property type="entry name" value="RNA_ligase_dom_REL/Rnl2"/>
</dbReference>
<accession>A0A6I4M744</accession>
<dbReference type="SUPFAM" id="SSF56091">
    <property type="entry name" value="DNA ligase/mRNA capping enzyme, catalytic domain"/>
    <property type="match status" value="1"/>
</dbReference>
<reference evidence="2" key="1">
    <citation type="submission" date="2019-12" db="EMBL/GenBank/DDBJ databases">
        <title>Actinomadura physcomitrii sp. nov., a novel actinomycete isolated from moss [Physcomitrium sphaericum (Ludw) Fuernr].</title>
        <authorList>
            <person name="Zhuang X."/>
        </authorList>
    </citation>
    <scope>NUCLEOTIDE SEQUENCE [LARGE SCALE GENOMIC DNA]</scope>
    <source>
        <strain evidence="2">LD22</strain>
    </source>
</reference>
<dbReference type="Gene3D" id="3.30.1490.70">
    <property type="match status" value="1"/>
</dbReference>